<dbReference type="AlphaFoldDB" id="A0A0U5GMP2"/>
<feature type="compositionally biased region" description="Acidic residues" evidence="1">
    <location>
        <begin position="164"/>
        <end position="174"/>
    </location>
</feature>
<name>A0A0U5GMP2_ASPCI</name>
<reference evidence="3" key="1">
    <citation type="journal article" date="2016" name="Genome Announc.">
        <title>Draft genome sequences of fungus Aspergillus calidoustus.</title>
        <authorList>
            <person name="Horn F."/>
            <person name="Linde J."/>
            <person name="Mattern D.J."/>
            <person name="Walther G."/>
            <person name="Guthke R."/>
            <person name="Scherlach K."/>
            <person name="Martin K."/>
            <person name="Brakhage A.A."/>
            <person name="Petzke L."/>
            <person name="Valiante V."/>
        </authorList>
    </citation>
    <scope>NUCLEOTIDE SEQUENCE [LARGE SCALE GENOMIC DNA]</scope>
    <source>
        <strain evidence="3">SF006504</strain>
    </source>
</reference>
<evidence type="ECO:0000256" key="1">
    <source>
        <dbReference type="SAM" id="MobiDB-lite"/>
    </source>
</evidence>
<dbReference type="EMBL" id="CDMC01000023">
    <property type="protein sequence ID" value="CEL11231.1"/>
    <property type="molecule type" value="Genomic_DNA"/>
</dbReference>
<proteinExistence type="predicted"/>
<feature type="compositionally biased region" description="Polar residues" evidence="1">
    <location>
        <begin position="150"/>
        <end position="162"/>
    </location>
</feature>
<keyword evidence="3" id="KW-1185">Reference proteome</keyword>
<organism evidence="2 3">
    <name type="scientific">Aspergillus calidoustus</name>
    <dbReference type="NCBI Taxonomy" id="454130"/>
    <lineage>
        <taxon>Eukaryota</taxon>
        <taxon>Fungi</taxon>
        <taxon>Dikarya</taxon>
        <taxon>Ascomycota</taxon>
        <taxon>Pezizomycotina</taxon>
        <taxon>Eurotiomycetes</taxon>
        <taxon>Eurotiomycetidae</taxon>
        <taxon>Eurotiales</taxon>
        <taxon>Aspergillaceae</taxon>
        <taxon>Aspergillus</taxon>
        <taxon>Aspergillus subgen. Nidulantes</taxon>
    </lineage>
</organism>
<evidence type="ECO:0000313" key="3">
    <source>
        <dbReference type="Proteomes" id="UP000054771"/>
    </source>
</evidence>
<dbReference type="STRING" id="454130.A0A0U5GMP2"/>
<evidence type="ECO:0000313" key="2">
    <source>
        <dbReference type="EMBL" id="CEL11231.1"/>
    </source>
</evidence>
<dbReference type="OrthoDB" id="4510761at2759"/>
<feature type="region of interest" description="Disordered" evidence="1">
    <location>
        <begin position="133"/>
        <end position="200"/>
    </location>
</feature>
<gene>
    <name evidence="2" type="ORF">ASPCAL14334</name>
</gene>
<dbReference type="Proteomes" id="UP000054771">
    <property type="component" value="Unassembled WGS sequence"/>
</dbReference>
<accession>A0A0U5GMP2</accession>
<protein>
    <submittedName>
        <fullName evidence="2">Uncharacterized protein</fullName>
    </submittedName>
</protein>
<feature type="compositionally biased region" description="Acidic residues" evidence="1">
    <location>
        <begin position="133"/>
        <end position="144"/>
    </location>
</feature>
<sequence>MEPRRSTSGTPPRTLDPSAVNVYRDAWPSVKDLIWGFVNEHRQAERKLRRFNQILHGFKIKPEVYVRISERLLQAALRVLQINDNNDYRTIRDHYNRLWQAARYPEEFRIKDHDFREFCNIVRVLLEEEEERIQAEQAEEEEIGPEVGNYATNEQTTPNRQYGQEDEYDTDELNDSYAPHNPEERHAGPGPDDYVSDGFLNPEDEEEVAEEANVQSDNQWERNYVSIDDLRSDTERVWGSLMTEGEILAYRMRGSMGYSVIVGYSCDDQQIARVEPRARRPLAVSHITGFGLIAWKVDGRKAYYPETYVQVYWKDQDWTWESRDGLRFVYGGDPYKVDVLIYRQAISQEGNYQEALTGYRPEYPDGSSMANKHWRNENALGGAYWLHPRAKETKRAVKLEEEDAIDIKVKDEDDFLDEQQFAGDFEHGSLGDEPELDTNQLRAEQSAENGRRNPRSGCVTYHIRFQRDEGAGLPIQRKHAMTLQPKDIDQVRVLWLEEIVASIHPEHEKGAMARPLRANGQMGIGAEPL</sequence>